<evidence type="ECO:0000256" key="1">
    <source>
        <dbReference type="ARBA" id="ARBA00008467"/>
    </source>
</evidence>
<reference evidence="6" key="1">
    <citation type="submission" date="2021-04" db="EMBL/GenBank/DDBJ databases">
        <title>Genome based classification of Actinospica acidithermotolerans sp. nov., an actinobacterium isolated from an Indonesian hot spring.</title>
        <authorList>
            <person name="Kusuma A.B."/>
            <person name="Putra K.E."/>
            <person name="Nafisah S."/>
            <person name="Loh J."/>
            <person name="Nouioui I."/>
            <person name="Goodfellow M."/>
        </authorList>
    </citation>
    <scope>NUCLEOTIDE SEQUENCE</scope>
    <source>
        <strain evidence="6">DSM 45618</strain>
    </source>
</reference>
<evidence type="ECO:0000313" key="7">
    <source>
        <dbReference type="Proteomes" id="UP000677913"/>
    </source>
</evidence>
<comment type="caution">
    <text evidence="6">The sequence shown here is derived from an EMBL/GenBank/DDBJ whole genome shotgun (WGS) entry which is preliminary data.</text>
</comment>
<keyword evidence="2 3" id="KW-0808">Transferase</keyword>
<sequence>MERILITGLGVVSCVGQDIETFWSALMRAHNEPGLVPDPHARMPNRLLYVVTDPPRATDSQGNELSRTSAFAVQAAREALADAGLGDALDGAGDGIGVSIGTGVGDAGLFEAARAGGRVPRAADGFPFKTSGALAERFGLTGPNLTVSTACSASAYSASLAVQAVRDGLADVVLAGGADGYTRVGVACFNRMGGLDPVRCRPFDARREGTVFGEGAAMMVVESEEHWRRRGGRHAYAALEGAGWSCDAHHPTAPEPTGRAIARAMRAALHEAGLDAEDIGCVVPHGTGTPLNDVVESRVLREVLAGSDRTPPAVYSLKSMLGHTGGAAGGFAALTAALILSRRTAPPNPPLADPDPECPFPLHTGEPQRRAFGHALVNAYAFGGNNISLVLGEV</sequence>
<dbReference type="PANTHER" id="PTHR11712">
    <property type="entry name" value="POLYKETIDE SYNTHASE-RELATED"/>
    <property type="match status" value="1"/>
</dbReference>
<proteinExistence type="inferred from homology"/>
<dbReference type="GO" id="GO:0006633">
    <property type="term" value="P:fatty acid biosynthetic process"/>
    <property type="evidence" value="ECO:0007669"/>
    <property type="project" value="TreeGrafter"/>
</dbReference>
<dbReference type="Gene3D" id="3.40.47.10">
    <property type="match status" value="1"/>
</dbReference>
<dbReference type="InterPro" id="IPR000794">
    <property type="entry name" value="Beta-ketoacyl_synthase"/>
</dbReference>
<dbReference type="InterPro" id="IPR014030">
    <property type="entry name" value="Ketoacyl_synth_N"/>
</dbReference>
<feature type="compositionally biased region" description="Pro residues" evidence="4">
    <location>
        <begin position="346"/>
        <end position="359"/>
    </location>
</feature>
<gene>
    <name evidence="6" type="ORF">KGA66_04790</name>
</gene>
<evidence type="ECO:0000256" key="4">
    <source>
        <dbReference type="SAM" id="MobiDB-lite"/>
    </source>
</evidence>
<dbReference type="RefSeq" id="WP_211464923.1">
    <property type="nucleotide sequence ID" value="NZ_JAGSXH010000010.1"/>
</dbReference>
<dbReference type="InterPro" id="IPR020841">
    <property type="entry name" value="PKS_Beta-ketoAc_synthase_dom"/>
</dbReference>
<dbReference type="AlphaFoldDB" id="A0A8J7WLK7"/>
<dbReference type="PANTHER" id="PTHR11712:SF347">
    <property type="entry name" value="BETA KETOACYL-ACYL CARRIER PROTEIN SYNTHASE"/>
    <property type="match status" value="1"/>
</dbReference>
<dbReference type="Pfam" id="PF02801">
    <property type="entry name" value="Ketoacyl-synt_C"/>
    <property type="match status" value="1"/>
</dbReference>
<dbReference type="GO" id="GO:0004315">
    <property type="term" value="F:3-oxoacyl-[acyl-carrier-protein] synthase activity"/>
    <property type="evidence" value="ECO:0007669"/>
    <property type="project" value="TreeGrafter"/>
</dbReference>
<dbReference type="PROSITE" id="PS52004">
    <property type="entry name" value="KS3_2"/>
    <property type="match status" value="1"/>
</dbReference>
<dbReference type="SUPFAM" id="SSF53901">
    <property type="entry name" value="Thiolase-like"/>
    <property type="match status" value="2"/>
</dbReference>
<evidence type="ECO:0000256" key="3">
    <source>
        <dbReference type="RuleBase" id="RU003694"/>
    </source>
</evidence>
<organism evidence="6 7">
    <name type="scientific">Actinocrinis puniceicyclus</name>
    <dbReference type="NCBI Taxonomy" id="977794"/>
    <lineage>
        <taxon>Bacteria</taxon>
        <taxon>Bacillati</taxon>
        <taxon>Actinomycetota</taxon>
        <taxon>Actinomycetes</taxon>
        <taxon>Catenulisporales</taxon>
        <taxon>Actinospicaceae</taxon>
        <taxon>Actinocrinis</taxon>
    </lineage>
</organism>
<keyword evidence="7" id="KW-1185">Reference proteome</keyword>
<accession>A0A8J7WLK7</accession>
<feature type="domain" description="Ketosynthase family 3 (KS3)" evidence="5">
    <location>
        <begin position="1"/>
        <end position="393"/>
    </location>
</feature>
<dbReference type="InterPro" id="IPR016039">
    <property type="entry name" value="Thiolase-like"/>
</dbReference>
<comment type="similarity">
    <text evidence="1 3">Belongs to the thiolase-like superfamily. Beta-ketoacyl-ACP synthases family.</text>
</comment>
<dbReference type="InterPro" id="IPR014031">
    <property type="entry name" value="Ketoacyl_synth_C"/>
</dbReference>
<evidence type="ECO:0000256" key="2">
    <source>
        <dbReference type="ARBA" id="ARBA00022679"/>
    </source>
</evidence>
<evidence type="ECO:0000259" key="5">
    <source>
        <dbReference type="PROSITE" id="PS52004"/>
    </source>
</evidence>
<dbReference type="SMART" id="SM00825">
    <property type="entry name" value="PKS_KS"/>
    <property type="match status" value="1"/>
</dbReference>
<dbReference type="Proteomes" id="UP000677913">
    <property type="component" value="Unassembled WGS sequence"/>
</dbReference>
<name>A0A8J7WLK7_9ACTN</name>
<evidence type="ECO:0000313" key="6">
    <source>
        <dbReference type="EMBL" id="MBS2962352.1"/>
    </source>
</evidence>
<protein>
    <recommendedName>
        <fullName evidence="5">Ketosynthase family 3 (KS3) domain-containing protein</fullName>
    </recommendedName>
</protein>
<dbReference type="EMBL" id="JAGSXH010000010">
    <property type="protein sequence ID" value="MBS2962352.1"/>
    <property type="molecule type" value="Genomic_DNA"/>
</dbReference>
<feature type="region of interest" description="Disordered" evidence="4">
    <location>
        <begin position="345"/>
        <end position="364"/>
    </location>
</feature>
<dbReference type="Pfam" id="PF00109">
    <property type="entry name" value="ketoacyl-synt"/>
    <property type="match status" value="1"/>
</dbReference>